<name>A0A9N8V1Y4_9GLOM</name>
<dbReference type="EMBL" id="CAJVPL010000016">
    <property type="protein sequence ID" value="CAG8434243.1"/>
    <property type="molecule type" value="Genomic_DNA"/>
</dbReference>
<evidence type="ECO:0000313" key="3">
    <source>
        <dbReference type="Proteomes" id="UP000789831"/>
    </source>
</evidence>
<accession>A0A9N8V1Y4</accession>
<dbReference type="OrthoDB" id="2448306at2759"/>
<sequence>MRDETDETRGNAWDVLSKTLHTEFCGTCFLILSISLASALYSIYDQEIKMFDNVNGFIAQMKTTWEMINARGSFLHFNNFKEIEKWNAMQTIVQNLQRILNHSGTKIEKLHRDESLFELNQQAANQLDSKVKRILSATCSLPTNSISKQMVRREMEMHFIEDTGQLEQTVNSFNETIKGGQSTVNSQNPDFQQKILYVAYKMPATLATEGIVVNYDVIIIKKVEKITNAICTEIKMDKINLCESNMARRIIGFRGYAMDSTNFCHRLRISIQSRDLHSNEAILVVCSEEVFGKISQLTDKQVE</sequence>
<organism evidence="2 3">
    <name type="scientific">Ambispora gerdemannii</name>
    <dbReference type="NCBI Taxonomy" id="144530"/>
    <lineage>
        <taxon>Eukaryota</taxon>
        <taxon>Fungi</taxon>
        <taxon>Fungi incertae sedis</taxon>
        <taxon>Mucoromycota</taxon>
        <taxon>Glomeromycotina</taxon>
        <taxon>Glomeromycetes</taxon>
        <taxon>Archaeosporales</taxon>
        <taxon>Ambisporaceae</taxon>
        <taxon>Ambispora</taxon>
    </lineage>
</organism>
<feature type="transmembrane region" description="Helical" evidence="1">
    <location>
        <begin position="20"/>
        <end position="44"/>
    </location>
</feature>
<keyword evidence="1" id="KW-0812">Transmembrane</keyword>
<comment type="caution">
    <text evidence="2">The sequence shown here is derived from an EMBL/GenBank/DDBJ whole genome shotgun (WGS) entry which is preliminary data.</text>
</comment>
<evidence type="ECO:0000256" key="1">
    <source>
        <dbReference type="SAM" id="Phobius"/>
    </source>
</evidence>
<protein>
    <submittedName>
        <fullName evidence="2">1762_t:CDS:1</fullName>
    </submittedName>
</protein>
<dbReference type="AlphaFoldDB" id="A0A9N8V1Y4"/>
<dbReference type="Proteomes" id="UP000789831">
    <property type="component" value="Unassembled WGS sequence"/>
</dbReference>
<gene>
    <name evidence="2" type="ORF">AGERDE_LOCUS333</name>
</gene>
<keyword evidence="1" id="KW-0472">Membrane</keyword>
<proteinExistence type="predicted"/>
<keyword evidence="1" id="KW-1133">Transmembrane helix</keyword>
<reference evidence="2" key="1">
    <citation type="submission" date="2021-06" db="EMBL/GenBank/DDBJ databases">
        <authorList>
            <person name="Kallberg Y."/>
            <person name="Tangrot J."/>
            <person name="Rosling A."/>
        </authorList>
    </citation>
    <scope>NUCLEOTIDE SEQUENCE</scope>
    <source>
        <strain evidence="2">MT106</strain>
    </source>
</reference>
<keyword evidence="3" id="KW-1185">Reference proteome</keyword>
<evidence type="ECO:0000313" key="2">
    <source>
        <dbReference type="EMBL" id="CAG8434243.1"/>
    </source>
</evidence>